<proteinExistence type="predicted"/>
<evidence type="ECO:0000313" key="3">
    <source>
        <dbReference type="Proteomes" id="UP000703269"/>
    </source>
</evidence>
<dbReference type="Proteomes" id="UP000703269">
    <property type="component" value="Unassembled WGS sequence"/>
</dbReference>
<gene>
    <name evidence="2" type="ORF">PsYK624_029580</name>
</gene>
<keyword evidence="3" id="KW-1185">Reference proteome</keyword>
<comment type="caution">
    <text evidence="2">The sequence shown here is derived from an EMBL/GenBank/DDBJ whole genome shotgun (WGS) entry which is preliminary data.</text>
</comment>
<evidence type="ECO:0000256" key="1">
    <source>
        <dbReference type="SAM" id="MobiDB-lite"/>
    </source>
</evidence>
<dbReference type="EMBL" id="BPQB01000005">
    <property type="protein sequence ID" value="GJE86875.1"/>
    <property type="molecule type" value="Genomic_DNA"/>
</dbReference>
<name>A0A9P3L984_9APHY</name>
<accession>A0A9P3L984</accession>
<organism evidence="2 3">
    <name type="scientific">Phanerochaete sordida</name>
    <dbReference type="NCBI Taxonomy" id="48140"/>
    <lineage>
        <taxon>Eukaryota</taxon>
        <taxon>Fungi</taxon>
        <taxon>Dikarya</taxon>
        <taxon>Basidiomycota</taxon>
        <taxon>Agaricomycotina</taxon>
        <taxon>Agaricomycetes</taxon>
        <taxon>Polyporales</taxon>
        <taxon>Phanerochaetaceae</taxon>
        <taxon>Phanerochaete</taxon>
    </lineage>
</organism>
<reference evidence="2 3" key="1">
    <citation type="submission" date="2021-08" db="EMBL/GenBank/DDBJ databases">
        <title>Draft Genome Sequence of Phanerochaete sordida strain YK-624.</title>
        <authorList>
            <person name="Mori T."/>
            <person name="Dohra H."/>
            <person name="Suzuki T."/>
            <person name="Kawagishi H."/>
            <person name="Hirai H."/>
        </authorList>
    </citation>
    <scope>NUCLEOTIDE SEQUENCE [LARGE SCALE GENOMIC DNA]</scope>
    <source>
        <strain evidence="2 3">YK-624</strain>
    </source>
</reference>
<evidence type="ECO:0000313" key="2">
    <source>
        <dbReference type="EMBL" id="GJE86875.1"/>
    </source>
</evidence>
<dbReference type="OrthoDB" id="2800799at2759"/>
<dbReference type="AlphaFoldDB" id="A0A9P3L984"/>
<feature type="region of interest" description="Disordered" evidence="1">
    <location>
        <begin position="13"/>
        <end position="69"/>
    </location>
</feature>
<sequence length="211" mass="22755">MLFSKKAKLCATQISSDAGHSDNEGANLKRRNGVRARSVPVRKEQRPGPRPSSSDNSDSESRPVVRVSRALSRNRSNSCTALDQWFAGDMDWRAVVHGGAVECTESNLGAVAPILDIRHSCVKSESPTVVHQERPHSLTPQSAELVLPDDVVIPSEVASYHMSSADVAPLDRTAVPQLLSHPPSADNFQNRGPILSVDIPNGDLFASASKF</sequence>
<protein>
    <submittedName>
        <fullName evidence="2">Uncharacterized protein</fullName>
    </submittedName>
</protein>